<gene>
    <name evidence="11" type="ORF">O0R46_01745</name>
</gene>
<keyword evidence="6" id="KW-0029">Amino-acid transport</keyword>
<dbReference type="Pfam" id="PF00528">
    <property type="entry name" value="BPD_transp_1"/>
    <property type="match status" value="1"/>
</dbReference>
<proteinExistence type="inferred from homology"/>
<dbReference type="PROSITE" id="PS50928">
    <property type="entry name" value="ABC_TM1"/>
    <property type="match status" value="1"/>
</dbReference>
<protein>
    <submittedName>
        <fullName evidence="11">Amino acid ABC transporter permease</fullName>
    </submittedName>
</protein>
<evidence type="ECO:0000256" key="9">
    <source>
        <dbReference type="RuleBase" id="RU363032"/>
    </source>
</evidence>
<comment type="similarity">
    <text evidence="2">Belongs to the binding-protein-dependent transport system permease family. HisMQ subfamily.</text>
</comment>
<keyword evidence="12" id="KW-1185">Reference proteome</keyword>
<evidence type="ECO:0000259" key="10">
    <source>
        <dbReference type="PROSITE" id="PS50928"/>
    </source>
</evidence>
<evidence type="ECO:0000256" key="3">
    <source>
        <dbReference type="ARBA" id="ARBA00022448"/>
    </source>
</evidence>
<feature type="transmembrane region" description="Helical" evidence="9">
    <location>
        <begin position="63"/>
        <end position="85"/>
    </location>
</feature>
<dbReference type="CDD" id="cd06261">
    <property type="entry name" value="TM_PBP2"/>
    <property type="match status" value="1"/>
</dbReference>
<dbReference type="PANTHER" id="PTHR30614:SF20">
    <property type="entry name" value="GLUTAMINE TRANSPORT SYSTEM PERMEASE PROTEIN GLNP"/>
    <property type="match status" value="1"/>
</dbReference>
<evidence type="ECO:0000256" key="1">
    <source>
        <dbReference type="ARBA" id="ARBA00004651"/>
    </source>
</evidence>
<evidence type="ECO:0000256" key="2">
    <source>
        <dbReference type="ARBA" id="ARBA00010072"/>
    </source>
</evidence>
<evidence type="ECO:0000313" key="12">
    <source>
        <dbReference type="Proteomes" id="UP001164187"/>
    </source>
</evidence>
<dbReference type="InterPro" id="IPR035906">
    <property type="entry name" value="MetI-like_sf"/>
</dbReference>
<dbReference type="PANTHER" id="PTHR30614">
    <property type="entry name" value="MEMBRANE COMPONENT OF AMINO ACID ABC TRANSPORTER"/>
    <property type="match status" value="1"/>
</dbReference>
<organism evidence="11 12">
    <name type="scientific">Peptostreptococcus equinus</name>
    <dbReference type="NCBI Taxonomy" id="3003601"/>
    <lineage>
        <taxon>Bacteria</taxon>
        <taxon>Bacillati</taxon>
        <taxon>Bacillota</taxon>
        <taxon>Clostridia</taxon>
        <taxon>Peptostreptococcales</taxon>
        <taxon>Peptostreptococcaceae</taxon>
        <taxon>Peptostreptococcus</taxon>
    </lineage>
</organism>
<keyword evidence="4" id="KW-1003">Cell membrane</keyword>
<dbReference type="InterPro" id="IPR010065">
    <property type="entry name" value="AA_ABC_transptr_permease_3TM"/>
</dbReference>
<comment type="subcellular location">
    <subcellularLocation>
        <location evidence="1 9">Cell membrane</location>
        <topology evidence="1 9">Multi-pass membrane protein</topology>
    </subcellularLocation>
</comment>
<dbReference type="NCBIfam" id="TIGR01726">
    <property type="entry name" value="HEQRo_perm_3TM"/>
    <property type="match status" value="1"/>
</dbReference>
<sequence length="221" mass="24132">MDFITEYYGSYLSGTGITIGISFIALFVGFFVGLIACIARISNSKILRFISGAYIEIIRDTPLLVQLSLIAFGLPTIGINFPSIFGLSPEFSAGAFALTLNSGAYIAEIMRSGIQAVNKGQMEASRSLGLNYWQSMRHVIVPQAIKNILPALANEFVTLVKESSIVSFVGITDLMFISNSIKNSTYNAFGPYIFAALIYFIITFTLSKLVGVLEKKMSTDR</sequence>
<dbReference type="SUPFAM" id="SSF161098">
    <property type="entry name" value="MetI-like"/>
    <property type="match status" value="1"/>
</dbReference>
<evidence type="ECO:0000256" key="5">
    <source>
        <dbReference type="ARBA" id="ARBA00022692"/>
    </source>
</evidence>
<evidence type="ECO:0000313" key="11">
    <source>
        <dbReference type="EMBL" id="WAW15197.1"/>
    </source>
</evidence>
<accession>A0ABY7JTF6</accession>
<feature type="domain" description="ABC transmembrane type-1" evidence="10">
    <location>
        <begin position="15"/>
        <end position="210"/>
    </location>
</feature>
<name>A0ABY7JTF6_9FIRM</name>
<dbReference type="EMBL" id="CP114052">
    <property type="protein sequence ID" value="WAW15197.1"/>
    <property type="molecule type" value="Genomic_DNA"/>
</dbReference>
<keyword evidence="8 9" id="KW-0472">Membrane</keyword>
<evidence type="ECO:0000256" key="4">
    <source>
        <dbReference type="ARBA" id="ARBA00022475"/>
    </source>
</evidence>
<evidence type="ECO:0000256" key="8">
    <source>
        <dbReference type="ARBA" id="ARBA00023136"/>
    </source>
</evidence>
<feature type="transmembrane region" description="Helical" evidence="9">
    <location>
        <begin position="192"/>
        <end position="213"/>
    </location>
</feature>
<keyword evidence="3 9" id="KW-0813">Transport</keyword>
<dbReference type="InterPro" id="IPR043429">
    <property type="entry name" value="ArtM/GltK/GlnP/TcyL/YhdX-like"/>
</dbReference>
<dbReference type="Proteomes" id="UP001164187">
    <property type="component" value="Chromosome"/>
</dbReference>
<feature type="transmembrane region" description="Helical" evidence="9">
    <location>
        <begin position="17"/>
        <end position="42"/>
    </location>
</feature>
<reference evidence="11" key="1">
    <citation type="submission" date="2022-12" db="EMBL/GenBank/DDBJ databases">
        <title>Peptostreptococcus.</title>
        <authorList>
            <person name="Lee S.H."/>
        </authorList>
    </citation>
    <scope>NUCLEOTIDE SEQUENCE</scope>
    <source>
        <strain evidence="11">CBA3647</strain>
    </source>
</reference>
<dbReference type="RefSeq" id="WP_269311891.1">
    <property type="nucleotide sequence ID" value="NZ_CP114052.1"/>
</dbReference>
<keyword evidence="7 9" id="KW-1133">Transmembrane helix</keyword>
<evidence type="ECO:0000256" key="6">
    <source>
        <dbReference type="ARBA" id="ARBA00022970"/>
    </source>
</evidence>
<keyword evidence="5 9" id="KW-0812">Transmembrane</keyword>
<evidence type="ECO:0000256" key="7">
    <source>
        <dbReference type="ARBA" id="ARBA00022989"/>
    </source>
</evidence>
<dbReference type="Gene3D" id="1.10.3720.10">
    <property type="entry name" value="MetI-like"/>
    <property type="match status" value="1"/>
</dbReference>
<dbReference type="InterPro" id="IPR000515">
    <property type="entry name" value="MetI-like"/>
</dbReference>